<dbReference type="Proteomes" id="UP000830671">
    <property type="component" value="Chromosome 2"/>
</dbReference>
<organism evidence="2 3">
    <name type="scientific">Colletotrichum lupini</name>
    <dbReference type="NCBI Taxonomy" id="145971"/>
    <lineage>
        <taxon>Eukaryota</taxon>
        <taxon>Fungi</taxon>
        <taxon>Dikarya</taxon>
        <taxon>Ascomycota</taxon>
        <taxon>Pezizomycotina</taxon>
        <taxon>Sordariomycetes</taxon>
        <taxon>Hypocreomycetidae</taxon>
        <taxon>Glomerellales</taxon>
        <taxon>Glomerellaceae</taxon>
        <taxon>Colletotrichum</taxon>
        <taxon>Colletotrichum acutatum species complex</taxon>
    </lineage>
</organism>
<dbReference type="RefSeq" id="XP_049138823.1">
    <property type="nucleotide sequence ID" value="XM_049281680.1"/>
</dbReference>
<dbReference type="AlphaFoldDB" id="A0A9Q8WB06"/>
<reference evidence="2" key="1">
    <citation type="journal article" date="2021" name="Mol. Plant Microbe Interact.">
        <title>Complete Genome Sequence of the Plant-Pathogenic Fungus Colletotrichum lupini.</title>
        <authorList>
            <person name="Baroncelli R."/>
            <person name="Pensec F."/>
            <person name="Da Lio D."/>
            <person name="Boufleur T."/>
            <person name="Vicente I."/>
            <person name="Sarrocco S."/>
            <person name="Picot A."/>
            <person name="Baraldi E."/>
            <person name="Sukno S."/>
            <person name="Thon M."/>
            <person name="Le Floch G."/>
        </authorList>
    </citation>
    <scope>NUCLEOTIDE SEQUENCE</scope>
    <source>
        <strain evidence="2">IMI 504893</strain>
    </source>
</reference>
<dbReference type="KEGG" id="clup:CLUP02_02650"/>
<proteinExistence type="predicted"/>
<sequence>MVEVEMKGVSSKHPSPSSGGYLLENCVPQLGLSDINMAPQPTHRLARSYGACTHVTMVRVYSYILRCDSCGNYGHFGWLYRCSQDQEEILRNCISNGEEVTFDDIGRHLITAVQPRNRGPEKRSGNAASFLEEMPPRDITTTYTTDQLMTIFNQRKHLGDVLRRESFRAKPAPNQGHDGTHSSSTYDLDDILETNMSAPWVPKSKDECQYKICSYCRPGGADRAFISLDGIAKGNIPATAATGYGFHLFRERPVCNSQLLANIGLRSSSGALTGSSASSSDTGRYISDAQLASHLAAQLNINGPSSLEPRPVTPYTLLVPHANLPRSPGTPNLAAQVENPSEPNEDDASWLDTTTSTTTSLPAGVSSHLGDDATEMEAQEEEQGNFLAQPLTVLNGVAVLEESVEMHQPDLITQV</sequence>
<evidence type="ECO:0000313" key="3">
    <source>
        <dbReference type="Proteomes" id="UP000830671"/>
    </source>
</evidence>
<feature type="region of interest" description="Disordered" evidence="1">
    <location>
        <begin position="319"/>
        <end position="369"/>
    </location>
</feature>
<gene>
    <name evidence="2" type="ORF">CLUP02_02650</name>
</gene>
<name>A0A9Q8WB06_9PEZI</name>
<accession>A0A9Q8WB06</accession>
<keyword evidence="3" id="KW-1185">Reference proteome</keyword>
<evidence type="ECO:0000313" key="2">
    <source>
        <dbReference type="EMBL" id="UQC77183.1"/>
    </source>
</evidence>
<protein>
    <submittedName>
        <fullName evidence="2">Uncharacterized protein</fullName>
    </submittedName>
</protein>
<dbReference type="EMBL" id="CP019474">
    <property type="protein sequence ID" value="UQC77183.1"/>
    <property type="molecule type" value="Genomic_DNA"/>
</dbReference>
<dbReference type="GeneID" id="73336690"/>
<evidence type="ECO:0000256" key="1">
    <source>
        <dbReference type="SAM" id="MobiDB-lite"/>
    </source>
</evidence>